<keyword evidence="1" id="KW-0963">Cytoplasm</keyword>
<evidence type="ECO:0000313" key="3">
    <source>
        <dbReference type="Proteomes" id="UP000016491"/>
    </source>
</evidence>
<dbReference type="Gene3D" id="3.40.1080.10">
    <property type="entry name" value="Glutaconate Coenzyme A-transferase"/>
    <property type="match status" value="2"/>
</dbReference>
<dbReference type="InterPro" id="IPR006472">
    <property type="entry name" value="Citrate_lyase_asu"/>
</dbReference>
<dbReference type="GO" id="GO:0008814">
    <property type="term" value="F:citrate CoA-transferase activity"/>
    <property type="evidence" value="ECO:0007669"/>
    <property type="project" value="UniProtKB-UniRule"/>
</dbReference>
<dbReference type="PIRSF" id="PIRSF009451">
    <property type="entry name" value="Citrt_lyas_alpha"/>
    <property type="match status" value="1"/>
</dbReference>
<organism evidence="2 3">
    <name type="scientific">[Clostridium] symbiosum ATCC 14940</name>
    <dbReference type="NCBI Taxonomy" id="411472"/>
    <lineage>
        <taxon>Bacteria</taxon>
        <taxon>Bacillati</taxon>
        <taxon>Bacillota</taxon>
        <taxon>Clostridia</taxon>
        <taxon>Lachnospirales</taxon>
        <taxon>Lachnospiraceae</taxon>
        <taxon>Otoolea</taxon>
    </lineage>
</organism>
<dbReference type="SUPFAM" id="SSF100950">
    <property type="entry name" value="NagB/RpiA/CoA transferase-like"/>
    <property type="match status" value="2"/>
</dbReference>
<comment type="catalytic activity">
    <reaction evidence="1">
        <text>citrate = oxaloacetate + acetate</text>
        <dbReference type="Rhea" id="RHEA:10760"/>
        <dbReference type="ChEBI" id="CHEBI:16452"/>
        <dbReference type="ChEBI" id="CHEBI:16947"/>
        <dbReference type="ChEBI" id="CHEBI:30089"/>
        <dbReference type="EC" id="4.1.3.6"/>
    </reaction>
</comment>
<sequence>MRGICKMINKVGRDIPEEILKATGKKIFEGAYVYDNFEYKKAAPVVRAVSDPRRSKMVTSIREVLEKCDIRDGMTLSFHHHFREGDYVVNMVMEEIHQMGIKDLTICASSLGKANDPIVPFIEDGTITGIQSSGVRGKIGEAISTGKLKNLAIMRSHGGRVRAIETGEVHIDIAFIGAPTCDEYGNCRPNGGKSDCGVLSYAMADAQYADKVVAITDCLVPFPNIPASISMTNVDYVCVVDAIGNPDKIATGAAKPTTDVRKIMMADYCTQFVINTPYFKDGFPYQTGVGGASIASTISLGKIMEERGIQMGLGLGGITTPMCELLEKGLIRTLVDTQDFDQGAIESIKKNPNHIEISASEYANPFNKGAYVNKLDFVILASLEVDVDFNCNVVVGSDGVITGAQGGHPDTAAGAKCTIVIAPLLQGRIPAICTNVTTVTTPGETVDVVITDYGIAINPRRQDLIECMKDVNLPFCTIEELRDKAYAMVGEPEPVQFGERIVGIIEGRDGTVMDVVREIKEYCFE</sequence>
<dbReference type="EC" id="2.8.3.10" evidence="1"/>
<dbReference type="GO" id="GO:0008815">
    <property type="term" value="F:citrate (pro-3S)-lyase activity"/>
    <property type="evidence" value="ECO:0007669"/>
    <property type="project" value="UniProtKB-UniRule"/>
</dbReference>
<protein>
    <recommendedName>
        <fullName evidence="1">Citrate lyase alpha chain</fullName>
        <shortName evidence="1">Citrase alpha chain</shortName>
        <ecNumber evidence="1">2.8.3.10</ecNumber>
        <ecNumber evidence="1">4.1.3.6</ecNumber>
    </recommendedName>
    <alternativeName>
        <fullName evidence="1">Citrate (pro-3S)-lyase alpha chain</fullName>
    </alternativeName>
    <alternativeName>
        <fullName evidence="1">Citrate CoA-transferase subunit</fullName>
    </alternativeName>
</protein>
<keyword evidence="1" id="KW-0808">Transferase</keyword>
<gene>
    <name evidence="2" type="ORF">CLOSYM_03387</name>
</gene>
<dbReference type="InterPro" id="IPR037171">
    <property type="entry name" value="NagB/RpiA_transferase-like"/>
</dbReference>
<reference evidence="2 3" key="1">
    <citation type="submission" date="2013-07" db="EMBL/GenBank/DDBJ databases">
        <authorList>
            <person name="Weinstock G."/>
            <person name="Sodergren E."/>
            <person name="Wylie T."/>
            <person name="Fulton L."/>
            <person name="Fulton R."/>
            <person name="Fronick C."/>
            <person name="O'Laughlin M."/>
            <person name="Godfrey J."/>
            <person name="Miner T."/>
            <person name="Herter B."/>
            <person name="Appelbaum E."/>
            <person name="Cordes M."/>
            <person name="Lek S."/>
            <person name="Wollam A."/>
            <person name="Pepin K.H."/>
            <person name="Palsikar V.B."/>
            <person name="Mitreva M."/>
            <person name="Wilson R.K."/>
        </authorList>
    </citation>
    <scope>NUCLEOTIDE SEQUENCE [LARGE SCALE GENOMIC DNA]</scope>
    <source>
        <strain evidence="2 3">ATCC 14940</strain>
    </source>
</reference>
<dbReference type="GO" id="GO:0005737">
    <property type="term" value="C:cytoplasm"/>
    <property type="evidence" value="ECO:0007669"/>
    <property type="project" value="UniProtKB-SubCell"/>
</dbReference>
<comment type="catalytic activity">
    <reaction evidence="1">
        <text>citrate + acetyl-CoA = (3S)-citryl-CoA + acetate</text>
        <dbReference type="Rhea" id="RHEA:19405"/>
        <dbReference type="ChEBI" id="CHEBI:16947"/>
        <dbReference type="ChEBI" id="CHEBI:30089"/>
        <dbReference type="ChEBI" id="CHEBI:57288"/>
        <dbReference type="ChEBI" id="CHEBI:57321"/>
        <dbReference type="EC" id="2.8.3.10"/>
    </reaction>
</comment>
<proteinExistence type="predicted"/>
<dbReference type="AlphaFoldDB" id="A0ABC9TUQ3"/>
<dbReference type="NCBIfam" id="TIGR01584">
    <property type="entry name" value="citF"/>
    <property type="match status" value="1"/>
</dbReference>
<accession>A0ABC9TUQ3</accession>
<dbReference type="GO" id="GO:0009346">
    <property type="term" value="C:ATP-independent citrate lyase complex"/>
    <property type="evidence" value="ECO:0007669"/>
    <property type="project" value="UniProtKB-UniRule"/>
</dbReference>
<dbReference type="EMBL" id="AWSU01000268">
    <property type="protein sequence ID" value="ERI75190.1"/>
    <property type="molecule type" value="Genomic_DNA"/>
</dbReference>
<comment type="caution">
    <text evidence="2">The sequence shown here is derived from an EMBL/GenBank/DDBJ whole genome shotgun (WGS) entry which is preliminary data.</text>
</comment>
<dbReference type="EC" id="4.1.3.6" evidence="1"/>
<comment type="subcellular location">
    <subcellularLocation>
        <location evidence="1">Cytoplasm</location>
    </subcellularLocation>
</comment>
<evidence type="ECO:0000313" key="2">
    <source>
        <dbReference type="EMBL" id="ERI75190.1"/>
    </source>
</evidence>
<evidence type="ECO:0000256" key="1">
    <source>
        <dbReference type="PIRNR" id="PIRNR009451"/>
    </source>
</evidence>
<name>A0ABC9TUQ3_CLOSY</name>
<dbReference type="Pfam" id="PF04223">
    <property type="entry name" value="CitF"/>
    <property type="match status" value="1"/>
</dbReference>
<dbReference type="PANTHER" id="PTHR40596">
    <property type="entry name" value="CITRATE LYASE ALPHA CHAIN"/>
    <property type="match status" value="1"/>
</dbReference>
<dbReference type="PANTHER" id="PTHR40596:SF1">
    <property type="entry name" value="CITRATE LYASE ALPHA CHAIN"/>
    <property type="match status" value="1"/>
</dbReference>
<dbReference type="Proteomes" id="UP000016491">
    <property type="component" value="Unassembled WGS sequence"/>
</dbReference>
<keyword evidence="1 2" id="KW-0456">Lyase</keyword>
<dbReference type="GO" id="GO:0006084">
    <property type="term" value="P:acetyl-CoA metabolic process"/>
    <property type="evidence" value="ECO:0007669"/>
    <property type="project" value="UniProtKB-UniRule"/>
</dbReference>